<sequence length="275" mass="29948">MGEHDLTARELAERIVATLADEGVDWQRSNADGFILGSPDVRVVGVAVTFEPTLEILQQAAAKGHNLVISHEAATWYGFDRLGLLREDAVTRAKVDFVGDNGMAVWRIHDHLHRMQPEPVFTELMITLGFGPFLGPDSSAAQIKIPERSLGDLAREMSASLQTTNITVVGDPGMRVQTIGIGAHTLPTALPALRASDVVILGETAEYDTFEYVRDANALGTPKGVIRISHERLEEWGVAAFARWLQPLVPALPVEWVPNGDPFVVPGRDASTMSR</sequence>
<evidence type="ECO:0000256" key="2">
    <source>
        <dbReference type="ARBA" id="ARBA00022112"/>
    </source>
</evidence>
<dbReference type="Pfam" id="PF01784">
    <property type="entry name" value="DUF34_NIF3"/>
    <property type="match status" value="1"/>
</dbReference>
<dbReference type="RefSeq" id="WP_311861166.1">
    <property type="nucleotide sequence ID" value="NZ_JAUZVV010000001.1"/>
</dbReference>
<evidence type="ECO:0000313" key="4">
    <source>
        <dbReference type="Proteomes" id="UP001251849"/>
    </source>
</evidence>
<reference evidence="3 4" key="1">
    <citation type="submission" date="2023-08" db="EMBL/GenBank/DDBJ databases">
        <title>Microbacterium aquilitoris sp. nov. and Microbacterium gwkjibeachense sp. nov., isolated from beach.</title>
        <authorList>
            <person name="Lee S.D."/>
            <person name="Yang H."/>
            <person name="Kim I."/>
        </authorList>
    </citation>
    <scope>NUCLEOTIDE SEQUENCE [LARGE SCALE GENOMIC DNA]</scope>
    <source>
        <strain evidence="3 4">KSW4-11</strain>
    </source>
</reference>
<comment type="similarity">
    <text evidence="1">Belongs to the GTP cyclohydrolase I type 2/NIF3 family.</text>
</comment>
<name>A0ABU3GBF5_9MICO</name>
<dbReference type="InterPro" id="IPR002678">
    <property type="entry name" value="DUF34/NIF3"/>
</dbReference>
<gene>
    <name evidence="3" type="ORF">Q9S71_06055</name>
</gene>
<comment type="caution">
    <text evidence="3">The sequence shown here is derived from an EMBL/GenBank/DDBJ whole genome shotgun (WGS) entry which is preliminary data.</text>
</comment>
<protein>
    <recommendedName>
        <fullName evidence="2">GTP cyclohydrolase 1 type 2 homolog</fullName>
    </recommendedName>
</protein>
<organism evidence="3 4">
    <name type="scientific">Microbacterium gawkjiense</name>
    <dbReference type="NCBI Taxonomy" id="3067309"/>
    <lineage>
        <taxon>Bacteria</taxon>
        <taxon>Bacillati</taxon>
        <taxon>Actinomycetota</taxon>
        <taxon>Actinomycetes</taxon>
        <taxon>Micrococcales</taxon>
        <taxon>Microbacteriaceae</taxon>
        <taxon>Microbacterium</taxon>
    </lineage>
</organism>
<dbReference type="EMBL" id="JAUZVV010000001">
    <property type="protein sequence ID" value="MDT3316382.1"/>
    <property type="molecule type" value="Genomic_DNA"/>
</dbReference>
<accession>A0ABU3GBF5</accession>
<dbReference type="SUPFAM" id="SSF102705">
    <property type="entry name" value="NIF3 (NGG1p interacting factor 3)-like"/>
    <property type="match status" value="1"/>
</dbReference>
<proteinExistence type="inferred from homology"/>
<evidence type="ECO:0000313" key="3">
    <source>
        <dbReference type="EMBL" id="MDT3316382.1"/>
    </source>
</evidence>
<evidence type="ECO:0000256" key="1">
    <source>
        <dbReference type="ARBA" id="ARBA00006964"/>
    </source>
</evidence>
<dbReference type="Gene3D" id="3.40.1390.30">
    <property type="entry name" value="NIF3 (NGG1p interacting factor 3)-like"/>
    <property type="match status" value="1"/>
</dbReference>
<dbReference type="InterPro" id="IPR036069">
    <property type="entry name" value="DUF34/NIF3_sf"/>
</dbReference>
<keyword evidence="4" id="KW-1185">Reference proteome</keyword>
<dbReference type="Proteomes" id="UP001251849">
    <property type="component" value="Unassembled WGS sequence"/>
</dbReference>